<gene>
    <name evidence="14" type="ORF">BX592_112181</name>
</gene>
<comment type="catalytic activity">
    <reaction evidence="9">
        <text>ATP + H2O = ADP + phosphate + H(+)</text>
        <dbReference type="Rhea" id="RHEA:13065"/>
        <dbReference type="ChEBI" id="CHEBI:15377"/>
        <dbReference type="ChEBI" id="CHEBI:15378"/>
        <dbReference type="ChEBI" id="CHEBI:30616"/>
        <dbReference type="ChEBI" id="CHEBI:43474"/>
        <dbReference type="ChEBI" id="CHEBI:456216"/>
        <dbReference type="EC" id="5.6.2.4"/>
    </reaction>
</comment>
<dbReference type="SUPFAM" id="SSF52540">
    <property type="entry name" value="P-loop containing nucleoside triphosphate hydrolases"/>
    <property type="match status" value="1"/>
</dbReference>
<evidence type="ECO:0000313" key="14">
    <source>
        <dbReference type="EMBL" id="TDY47788.1"/>
    </source>
</evidence>
<accession>A0A4R8LND9</accession>
<evidence type="ECO:0000256" key="3">
    <source>
        <dbReference type="ARBA" id="ARBA00022801"/>
    </source>
</evidence>
<keyword evidence="15" id="KW-1185">Reference proteome</keyword>
<dbReference type="InterPro" id="IPR014016">
    <property type="entry name" value="UvrD-like_ATP-bd"/>
</dbReference>
<evidence type="ECO:0000256" key="10">
    <source>
        <dbReference type="PROSITE-ProRule" id="PRU00560"/>
    </source>
</evidence>
<keyword evidence="6" id="KW-0413">Isomerase</keyword>
<feature type="compositionally biased region" description="Polar residues" evidence="11">
    <location>
        <begin position="542"/>
        <end position="561"/>
    </location>
</feature>
<evidence type="ECO:0000256" key="7">
    <source>
        <dbReference type="ARBA" id="ARBA00034617"/>
    </source>
</evidence>
<dbReference type="PROSITE" id="PS51198">
    <property type="entry name" value="UVRD_HELICASE_ATP_BIND"/>
    <property type="match status" value="1"/>
</dbReference>
<dbReference type="GO" id="GO:0043138">
    <property type="term" value="F:3'-5' DNA helicase activity"/>
    <property type="evidence" value="ECO:0007669"/>
    <property type="project" value="UniProtKB-EC"/>
</dbReference>
<dbReference type="EMBL" id="SORE01000012">
    <property type="protein sequence ID" value="TDY47788.1"/>
    <property type="molecule type" value="Genomic_DNA"/>
</dbReference>
<dbReference type="GO" id="GO:0003677">
    <property type="term" value="F:DNA binding"/>
    <property type="evidence" value="ECO:0007669"/>
    <property type="project" value="InterPro"/>
</dbReference>
<evidence type="ECO:0000256" key="1">
    <source>
        <dbReference type="ARBA" id="ARBA00009922"/>
    </source>
</evidence>
<keyword evidence="5 10" id="KW-0067">ATP-binding</keyword>
<comment type="catalytic activity">
    <reaction evidence="7">
        <text>Couples ATP hydrolysis with the unwinding of duplex DNA by translocating in the 3'-5' direction.</text>
        <dbReference type="EC" id="5.6.2.4"/>
    </reaction>
</comment>
<dbReference type="Proteomes" id="UP000295509">
    <property type="component" value="Unassembled WGS sequence"/>
</dbReference>
<evidence type="ECO:0000259" key="13">
    <source>
        <dbReference type="PROSITE" id="PS51217"/>
    </source>
</evidence>
<dbReference type="GO" id="GO:0016887">
    <property type="term" value="F:ATP hydrolysis activity"/>
    <property type="evidence" value="ECO:0007669"/>
    <property type="project" value="RHEA"/>
</dbReference>
<dbReference type="Gene3D" id="3.40.50.300">
    <property type="entry name" value="P-loop containing nucleotide triphosphate hydrolases"/>
    <property type="match status" value="3"/>
</dbReference>
<evidence type="ECO:0000256" key="9">
    <source>
        <dbReference type="ARBA" id="ARBA00048988"/>
    </source>
</evidence>
<dbReference type="Pfam" id="PF13361">
    <property type="entry name" value="UvrD_C"/>
    <property type="match status" value="2"/>
</dbReference>
<dbReference type="EC" id="5.6.2.4" evidence="8"/>
<dbReference type="AlphaFoldDB" id="A0A4R8LND9"/>
<evidence type="ECO:0000256" key="8">
    <source>
        <dbReference type="ARBA" id="ARBA00034808"/>
    </source>
</evidence>
<evidence type="ECO:0000256" key="11">
    <source>
        <dbReference type="SAM" id="MobiDB-lite"/>
    </source>
</evidence>
<evidence type="ECO:0000256" key="2">
    <source>
        <dbReference type="ARBA" id="ARBA00022741"/>
    </source>
</evidence>
<dbReference type="GO" id="GO:0000725">
    <property type="term" value="P:recombinational repair"/>
    <property type="evidence" value="ECO:0007669"/>
    <property type="project" value="TreeGrafter"/>
</dbReference>
<dbReference type="InterPro" id="IPR027417">
    <property type="entry name" value="P-loop_NTPase"/>
</dbReference>
<dbReference type="InterPro" id="IPR014017">
    <property type="entry name" value="DNA_helicase_UvrD-like_C"/>
</dbReference>
<feature type="region of interest" description="Disordered" evidence="11">
    <location>
        <begin position="18"/>
        <end position="37"/>
    </location>
</feature>
<dbReference type="PANTHER" id="PTHR11070:SF3">
    <property type="entry name" value="DNA 3'-5' HELICASE"/>
    <property type="match status" value="1"/>
</dbReference>
<comment type="caution">
    <text evidence="14">The sequence shown here is derived from an EMBL/GenBank/DDBJ whole genome shotgun (WGS) entry which is preliminary data.</text>
</comment>
<evidence type="ECO:0000256" key="4">
    <source>
        <dbReference type="ARBA" id="ARBA00022806"/>
    </source>
</evidence>
<organism evidence="14 15">
    <name type="scientific">Paraburkholderia rhizosphaerae</name>
    <dbReference type="NCBI Taxonomy" id="480658"/>
    <lineage>
        <taxon>Bacteria</taxon>
        <taxon>Pseudomonadati</taxon>
        <taxon>Pseudomonadota</taxon>
        <taxon>Betaproteobacteria</taxon>
        <taxon>Burkholderiales</taxon>
        <taxon>Burkholderiaceae</taxon>
        <taxon>Paraburkholderia</taxon>
    </lineage>
</organism>
<dbReference type="Gene3D" id="1.10.486.10">
    <property type="entry name" value="PCRA, domain 4"/>
    <property type="match status" value="1"/>
</dbReference>
<evidence type="ECO:0000313" key="15">
    <source>
        <dbReference type="Proteomes" id="UP000295509"/>
    </source>
</evidence>
<keyword evidence="3 10" id="KW-0378">Hydrolase</keyword>
<dbReference type="GO" id="GO:0005829">
    <property type="term" value="C:cytosol"/>
    <property type="evidence" value="ECO:0007669"/>
    <property type="project" value="TreeGrafter"/>
</dbReference>
<evidence type="ECO:0000256" key="5">
    <source>
        <dbReference type="ARBA" id="ARBA00022840"/>
    </source>
</evidence>
<dbReference type="InterPro" id="IPR000212">
    <property type="entry name" value="DNA_helicase_UvrD/REP"/>
</dbReference>
<sequence length="804" mass="86206">MRSATAILSESLSASVGSSTASRADAPGADASGAGAPDVSTLASGVNAPGADAPGIAAWLAKLNDQQRAAVEHGADDVTCAAGALLVIAGAGSGKTSTLAHRVANLVVKGADPRRILLLTFSRRAADEMTRRVTRIAGEALGARAALAQGLTWSGTFHSVGARLLREYADLIGLAPTFTINDREDSADLMNLVRHELGLSAKERRFPSKSTCFSIYSRVVNTGASLGDVLHSAFPWCRDWEADLRALFAAYVDAKQKQSVLDYDDLLLYWSHMAAEPSIAADLSSRFDHVLVDEYQDTNRLQASILLALKPDGRGLTVVGDDAQSIYSFRGATVRNILDFPAHFDPPATQVTLERNYRSTQPILSASNAVIGLASERFTKNLWTDKASAQRPRLVTVADDATQARYVVEQVLAAREAGVKLKSQAVLFRAAHHSAALEIELTRRNIPFVKFGGLKFLDSVHVKDVLAVLRWAENPRDRVAGFRVVQLLPGVGPATAARVLDVAAGVATAASVAAGDDSAANSTGDAHSTGGAGGVDDASRVGTANGTSNANGTSDIPALHSTNGTRVTAHALAAFTPPARAHEDWPAFVALMSTLGERATPWPAEFELIRRWYEPHLERNHEDAMVRHADLLQMESIAGTYASRERFLTELTLDPPDATSGESGVPLLDEDYLILSTIHSAKGQEWRNVFVLNGVDGCIPSDLGTGSDEEIDEERRLLYVAMTRAKEDLHLIVPQRFYVHNQTHLGDRHVWASRTRFIPADLMPLFDAYAWPPAPVPAAPSAKGLAAAAQAKVEIAAKLRKMWD</sequence>
<feature type="region of interest" description="Disordered" evidence="11">
    <location>
        <begin position="514"/>
        <end position="561"/>
    </location>
</feature>
<evidence type="ECO:0000256" key="6">
    <source>
        <dbReference type="ARBA" id="ARBA00023235"/>
    </source>
</evidence>
<feature type="domain" description="UvrD-like helicase ATP-binding" evidence="12">
    <location>
        <begin position="68"/>
        <end position="360"/>
    </location>
</feature>
<dbReference type="PROSITE" id="PS51217">
    <property type="entry name" value="UVRD_HELICASE_CTER"/>
    <property type="match status" value="1"/>
</dbReference>
<feature type="domain" description="UvrD-like helicase C-terminal" evidence="13">
    <location>
        <begin position="361"/>
        <end position="683"/>
    </location>
</feature>
<keyword evidence="4 10" id="KW-0347">Helicase</keyword>
<evidence type="ECO:0000259" key="12">
    <source>
        <dbReference type="PROSITE" id="PS51198"/>
    </source>
</evidence>
<proteinExistence type="inferred from homology"/>
<protein>
    <recommendedName>
        <fullName evidence="8">DNA 3'-5' helicase</fullName>
        <ecNumber evidence="8">5.6.2.4</ecNumber>
    </recommendedName>
</protein>
<reference evidence="14 15" key="1">
    <citation type="submission" date="2019-03" db="EMBL/GenBank/DDBJ databases">
        <title>Genomic Encyclopedia of Type Strains, Phase III (KMG-III): the genomes of soil and plant-associated and newly described type strains.</title>
        <authorList>
            <person name="Whitman W."/>
        </authorList>
    </citation>
    <scope>NUCLEOTIDE SEQUENCE [LARGE SCALE GENOMIC DNA]</scope>
    <source>
        <strain evidence="14 15">LMG 29544</strain>
    </source>
</reference>
<name>A0A4R8LND9_9BURK</name>
<keyword evidence="2 10" id="KW-0547">Nucleotide-binding</keyword>
<comment type="similarity">
    <text evidence="1">Belongs to the helicase family. UvrD subfamily.</text>
</comment>
<dbReference type="PANTHER" id="PTHR11070">
    <property type="entry name" value="UVRD / RECB / PCRA DNA HELICASE FAMILY MEMBER"/>
    <property type="match status" value="1"/>
</dbReference>
<dbReference type="GO" id="GO:0005524">
    <property type="term" value="F:ATP binding"/>
    <property type="evidence" value="ECO:0007669"/>
    <property type="project" value="UniProtKB-UniRule"/>
</dbReference>
<dbReference type="Pfam" id="PF00580">
    <property type="entry name" value="UvrD-helicase"/>
    <property type="match status" value="1"/>
</dbReference>
<dbReference type="InterPro" id="IPR013986">
    <property type="entry name" value="DExx_box_DNA_helicase_dom_sf"/>
</dbReference>
<dbReference type="CDD" id="cd17932">
    <property type="entry name" value="DEXQc_UvrD"/>
    <property type="match status" value="1"/>
</dbReference>
<dbReference type="Gene3D" id="1.10.10.160">
    <property type="match status" value="1"/>
</dbReference>
<feature type="binding site" evidence="10">
    <location>
        <begin position="89"/>
        <end position="96"/>
    </location>
    <ligand>
        <name>ATP</name>
        <dbReference type="ChEBI" id="CHEBI:30616"/>
    </ligand>
</feature>